<dbReference type="RefSeq" id="WP_159752939.1">
    <property type="nucleotide sequence ID" value="NZ_WUQX01000001.1"/>
</dbReference>
<dbReference type="Proteomes" id="UP000460412">
    <property type="component" value="Unassembled WGS sequence"/>
</dbReference>
<evidence type="ECO:0000256" key="1">
    <source>
        <dbReference type="SAM" id="Phobius"/>
    </source>
</evidence>
<sequence length="212" mass="23902">MPEDLRKEKGDKSAVSKEILENYELQKQRYLQAGYKETQETISIKQANVMAFVTAGPFVLVELIVWIKLGNIFSADFSMWDITCYVVLFMLCIFIHELLHGIGWMVWGKQGFKSIHLGIMQEYMNPYCHCKEPLKPVHYLIGCAAPFLVLGIGFFIAAIISGSPMLLVLSVSNVSSAGGDTMIMNMLAKYLGRKDCYILDHPEKCGFVAFLK</sequence>
<evidence type="ECO:0000313" key="3">
    <source>
        <dbReference type="Proteomes" id="UP000460412"/>
    </source>
</evidence>
<gene>
    <name evidence="2" type="ORF">GN277_19990</name>
</gene>
<keyword evidence="3" id="KW-1185">Reference proteome</keyword>
<feature type="transmembrane region" description="Helical" evidence="1">
    <location>
        <begin position="139"/>
        <end position="160"/>
    </location>
</feature>
<organism evidence="2 3">
    <name type="scientific">Sporofaciens musculi</name>
    <dbReference type="NCBI Taxonomy" id="2681861"/>
    <lineage>
        <taxon>Bacteria</taxon>
        <taxon>Bacillati</taxon>
        <taxon>Bacillota</taxon>
        <taxon>Clostridia</taxon>
        <taxon>Lachnospirales</taxon>
        <taxon>Lachnospiraceae</taxon>
        <taxon>Sporofaciens</taxon>
    </lineage>
</organism>
<feature type="transmembrane region" description="Helical" evidence="1">
    <location>
        <begin position="49"/>
        <end position="67"/>
    </location>
</feature>
<accession>A0A7X3SKN1</accession>
<dbReference type="InterPro" id="IPR021683">
    <property type="entry name" value="DUF3267"/>
</dbReference>
<dbReference type="AlphaFoldDB" id="A0A7X3SKN1"/>
<protein>
    <submittedName>
        <fullName evidence="2">DUF3267 domain-containing protein</fullName>
    </submittedName>
</protein>
<keyword evidence="1" id="KW-1133">Transmembrane helix</keyword>
<reference evidence="2 3" key="1">
    <citation type="submission" date="2019-12" db="EMBL/GenBank/DDBJ databases">
        <title>Sporaefaciens musculi gen. nov., sp. nov., a novel bacterium isolated from the caecum of an obese mouse.</title>
        <authorList>
            <person name="Rasmussen T.S."/>
            <person name="Streidl T."/>
            <person name="Hitch T.C.A."/>
            <person name="Wortmann E."/>
            <person name="Deptula P."/>
            <person name="Hansen M."/>
            <person name="Nielsen D.S."/>
            <person name="Clavel T."/>
            <person name="Vogensen F.K."/>
        </authorList>
    </citation>
    <scope>NUCLEOTIDE SEQUENCE [LARGE SCALE GENOMIC DNA]</scope>
    <source>
        <strain evidence="2 3">WCA-9-b2</strain>
    </source>
</reference>
<proteinExistence type="predicted"/>
<keyword evidence="1" id="KW-0472">Membrane</keyword>
<name>A0A7X3SKN1_9FIRM</name>
<dbReference type="Pfam" id="PF11667">
    <property type="entry name" value="DUF3267"/>
    <property type="match status" value="1"/>
</dbReference>
<keyword evidence="1" id="KW-0812">Transmembrane</keyword>
<evidence type="ECO:0000313" key="2">
    <source>
        <dbReference type="EMBL" id="MXP77546.1"/>
    </source>
</evidence>
<feature type="transmembrane region" description="Helical" evidence="1">
    <location>
        <begin position="87"/>
        <end position="107"/>
    </location>
</feature>
<comment type="caution">
    <text evidence="2">The sequence shown here is derived from an EMBL/GenBank/DDBJ whole genome shotgun (WGS) entry which is preliminary data.</text>
</comment>
<dbReference type="EMBL" id="WUQX01000001">
    <property type="protein sequence ID" value="MXP77546.1"/>
    <property type="molecule type" value="Genomic_DNA"/>
</dbReference>